<feature type="region of interest" description="Disordered" evidence="1">
    <location>
        <begin position="1"/>
        <end position="33"/>
    </location>
</feature>
<dbReference type="InterPro" id="IPR052895">
    <property type="entry name" value="HetReg/Transcr_Mod"/>
</dbReference>
<reference evidence="3 4" key="1">
    <citation type="submission" date="2016-07" db="EMBL/GenBank/DDBJ databases">
        <title>Pervasive Adenine N6-methylation of Active Genes in Fungi.</title>
        <authorList>
            <consortium name="DOE Joint Genome Institute"/>
            <person name="Mondo S.J."/>
            <person name="Dannebaum R.O."/>
            <person name="Kuo R.C."/>
            <person name="Labutti K."/>
            <person name="Haridas S."/>
            <person name="Kuo A."/>
            <person name="Salamov A."/>
            <person name="Ahrendt S.R."/>
            <person name="Lipzen A."/>
            <person name="Sullivan W."/>
            <person name="Andreopoulos W.B."/>
            <person name="Clum A."/>
            <person name="Lindquist E."/>
            <person name="Daum C."/>
            <person name="Ramamoorthy G.K."/>
            <person name="Gryganskyi A."/>
            <person name="Culley D."/>
            <person name="Magnuson J.K."/>
            <person name="James T.Y."/>
            <person name="O'Malley M.A."/>
            <person name="Stajich J.E."/>
            <person name="Spatafora J.W."/>
            <person name="Visel A."/>
            <person name="Grigoriev I.V."/>
        </authorList>
    </citation>
    <scope>NUCLEOTIDE SEQUENCE [LARGE SCALE GENOMIC DNA]</scope>
    <source>
        <strain evidence="3 4">NRRL 1336</strain>
    </source>
</reference>
<gene>
    <name evidence="3" type="ORF">BCR42DRAFT_425470</name>
</gene>
<dbReference type="Proteomes" id="UP000193560">
    <property type="component" value="Unassembled WGS sequence"/>
</dbReference>
<proteinExistence type="predicted"/>
<dbReference type="InterPro" id="IPR010730">
    <property type="entry name" value="HET"/>
</dbReference>
<evidence type="ECO:0000313" key="4">
    <source>
        <dbReference type="Proteomes" id="UP000193560"/>
    </source>
</evidence>
<protein>
    <recommendedName>
        <fullName evidence="2">Heterokaryon incompatibility domain-containing protein</fullName>
    </recommendedName>
</protein>
<organism evidence="3 4">
    <name type="scientific">Absidia repens</name>
    <dbReference type="NCBI Taxonomy" id="90262"/>
    <lineage>
        <taxon>Eukaryota</taxon>
        <taxon>Fungi</taxon>
        <taxon>Fungi incertae sedis</taxon>
        <taxon>Mucoromycota</taxon>
        <taxon>Mucoromycotina</taxon>
        <taxon>Mucoromycetes</taxon>
        <taxon>Mucorales</taxon>
        <taxon>Cunninghamellaceae</taxon>
        <taxon>Absidia</taxon>
    </lineage>
</organism>
<dbReference type="Pfam" id="PF06985">
    <property type="entry name" value="HET"/>
    <property type="match status" value="1"/>
</dbReference>
<dbReference type="STRING" id="90262.A0A1X2I2Y8"/>
<dbReference type="PANTHER" id="PTHR24148">
    <property type="entry name" value="ANKYRIN REPEAT DOMAIN-CONTAINING PROTEIN 39 HOMOLOG-RELATED"/>
    <property type="match status" value="1"/>
</dbReference>
<evidence type="ECO:0000259" key="2">
    <source>
        <dbReference type="Pfam" id="PF06985"/>
    </source>
</evidence>
<keyword evidence="4" id="KW-1185">Reference proteome</keyword>
<dbReference type="OrthoDB" id="2290129at2759"/>
<dbReference type="EMBL" id="MCGE01000032">
    <property type="protein sequence ID" value="ORZ08215.1"/>
    <property type="molecule type" value="Genomic_DNA"/>
</dbReference>
<sequence length="739" mass="86433">MNTETDKEFIRTFDQEEDGKQGIKETTDKTDDRSLEDEVVEFSLTTCAPEVHVPNNAPLTVINIPDEDDEYMDYNEVVEMEIGKDVTEAVSTTNTVQFPTIKGEPFGIVLVNIKKTAEERTIHCEKKRLDGETPYVALSYRWGELDEQIVAATDDYHARIVSFQLDDFFKLCEAMQHEPNLQHIEYVWVDALCVDQENVEKRKATIYHMNEIYLRADAVIAVPDLHSAHISATTSANRDAMNLVKKYDRYLYYLLAKSPGAQQSLDEMDNTWMDSLGMPKLDLYRQDFMNSNNTITTSSQSNDRNDDNPCIIQQMMTLMHKRSSEDKAEHGDQLQYRLMVELQRLEWQRQRLDWQRQLEQRKTEITQSMKFLQSIMVDWSNRTWVVSEYHLARRKNGTLKFWYNQLSSPALNGYPFFEYNFDQQKKSTPVYLSGLSDDPIFLQMQQKHHRKDYKSQMVELTNEFYDSMRRQITSRTDLELILQSRASRNEDRFYSIIPLASKYKHYLKDKHSVSGLGISDMLSVRLRLLKWLDTKDKLNLLFCAQNPITSKTIALLPTFATQLKTIKPGLLKLINEYDDSNFDYDNPDCVRLTRDDGDSHLDVLWLCPKSYYIQCPRRSVERSFYDEISGGRGDATNKFWKDVGLDPTKDTLDAVSIPLFMSEHQRGGYQDNDDDITFDDHDDNDLSNNGKLRSNLQLVGSWEKNVWIQYRFCSDYKRHKIYPSLACHMDQHPEGFRIY</sequence>
<dbReference type="PANTHER" id="PTHR24148:SF64">
    <property type="entry name" value="HETEROKARYON INCOMPATIBILITY DOMAIN-CONTAINING PROTEIN"/>
    <property type="match status" value="1"/>
</dbReference>
<accession>A0A1X2I2Y8</accession>
<evidence type="ECO:0000256" key="1">
    <source>
        <dbReference type="SAM" id="MobiDB-lite"/>
    </source>
</evidence>
<feature type="domain" description="Heterokaryon incompatibility" evidence="2">
    <location>
        <begin position="135"/>
        <end position="230"/>
    </location>
</feature>
<evidence type="ECO:0000313" key="3">
    <source>
        <dbReference type="EMBL" id="ORZ08215.1"/>
    </source>
</evidence>
<comment type="caution">
    <text evidence="3">The sequence shown here is derived from an EMBL/GenBank/DDBJ whole genome shotgun (WGS) entry which is preliminary data.</text>
</comment>
<dbReference type="AlphaFoldDB" id="A0A1X2I2Y8"/>
<name>A0A1X2I2Y8_9FUNG</name>